<organism evidence="1 2">
    <name type="scientific">Catharanthus roseus</name>
    <name type="common">Madagascar periwinkle</name>
    <name type="synonym">Vinca rosea</name>
    <dbReference type="NCBI Taxonomy" id="4058"/>
    <lineage>
        <taxon>Eukaryota</taxon>
        <taxon>Viridiplantae</taxon>
        <taxon>Streptophyta</taxon>
        <taxon>Embryophyta</taxon>
        <taxon>Tracheophyta</taxon>
        <taxon>Spermatophyta</taxon>
        <taxon>Magnoliopsida</taxon>
        <taxon>eudicotyledons</taxon>
        <taxon>Gunneridae</taxon>
        <taxon>Pentapetalae</taxon>
        <taxon>asterids</taxon>
        <taxon>lamiids</taxon>
        <taxon>Gentianales</taxon>
        <taxon>Apocynaceae</taxon>
        <taxon>Rauvolfioideae</taxon>
        <taxon>Vinceae</taxon>
        <taxon>Catharanthinae</taxon>
        <taxon>Catharanthus</taxon>
    </lineage>
</organism>
<dbReference type="Proteomes" id="UP001060085">
    <property type="component" value="Linkage Group LG04"/>
</dbReference>
<evidence type="ECO:0000313" key="2">
    <source>
        <dbReference type="Proteomes" id="UP001060085"/>
    </source>
</evidence>
<dbReference type="EMBL" id="CM044704">
    <property type="protein sequence ID" value="KAI5669862.1"/>
    <property type="molecule type" value="Genomic_DNA"/>
</dbReference>
<proteinExistence type="predicted"/>
<sequence>MEAAAMKMKKQQPHAVCFPFPGQGHINPMLKLAKFLHQQKGFHITFVHTESNYNRLLKSNPNSLKVPSLGFHFETISDGLPPLENVDDDDDLRNTNQEYISLTTNGPAAFRDLLNKLNNTNNNNIPPVSCVISDGVIVFTLQVTQEMGLPNVIFWPISAIAFMCTLHFPHLRQRGYLPLKDESYLTNGHMEKSIDWIPGIDSIPLKYIPKHIPDANWTTAESEDILNNIIIEVSRTYEASAVILNTFDALESNILKPLSSMIDHIYPIGPVHLLLKEISSNKEYGDDCIIQWLNSKDEKSVIYINHGTSTTMTQEQLIELAFGLANSKQNFLWIIRPNLLVGGSNLFLPEQFLAEIKDRGKIASWCNQEEIINHPSVGGFLTNCGWNSAIESLAVGVPMICWPFLGDQPTSCFCLCDYWGVGIELNKDVKRSEVERVVRELMMGEKGKELKKNALEWKKKAEEASRLGGSSYLNLDKLIQEVLLSP</sequence>
<accession>A0ACC0BB67</accession>
<reference evidence="2" key="1">
    <citation type="journal article" date="2023" name="Nat. Plants">
        <title>Single-cell RNA sequencing provides a high-resolution roadmap for understanding the multicellular compartmentation of specialized metabolism.</title>
        <authorList>
            <person name="Sun S."/>
            <person name="Shen X."/>
            <person name="Li Y."/>
            <person name="Li Y."/>
            <person name="Wang S."/>
            <person name="Li R."/>
            <person name="Zhang H."/>
            <person name="Shen G."/>
            <person name="Guo B."/>
            <person name="Wei J."/>
            <person name="Xu J."/>
            <person name="St-Pierre B."/>
            <person name="Chen S."/>
            <person name="Sun C."/>
        </authorList>
    </citation>
    <scope>NUCLEOTIDE SEQUENCE [LARGE SCALE GENOMIC DNA]</scope>
</reference>
<protein>
    <submittedName>
        <fullName evidence="1">Uncharacterized protein</fullName>
    </submittedName>
</protein>
<keyword evidence="2" id="KW-1185">Reference proteome</keyword>
<gene>
    <name evidence="1" type="ORF">M9H77_19715</name>
</gene>
<evidence type="ECO:0000313" key="1">
    <source>
        <dbReference type="EMBL" id="KAI5669862.1"/>
    </source>
</evidence>
<comment type="caution">
    <text evidence="1">The sequence shown here is derived from an EMBL/GenBank/DDBJ whole genome shotgun (WGS) entry which is preliminary data.</text>
</comment>
<name>A0ACC0BB67_CATRO</name>